<dbReference type="InterPro" id="IPR036273">
    <property type="entry name" value="CRAL/TRIO_N_dom_sf"/>
</dbReference>
<accession>A0A292PUC0</accession>
<organism evidence="3 4">
    <name type="scientific">Tuber aestivum</name>
    <name type="common">summer truffle</name>
    <dbReference type="NCBI Taxonomy" id="59557"/>
    <lineage>
        <taxon>Eukaryota</taxon>
        <taxon>Fungi</taxon>
        <taxon>Dikarya</taxon>
        <taxon>Ascomycota</taxon>
        <taxon>Pezizomycotina</taxon>
        <taxon>Pezizomycetes</taxon>
        <taxon>Pezizales</taxon>
        <taxon>Tuberaceae</taxon>
        <taxon>Tuber</taxon>
    </lineage>
</organism>
<feature type="region of interest" description="Disordered" evidence="1">
    <location>
        <begin position="149"/>
        <end position="204"/>
    </location>
</feature>
<sequence length="573" mass="63511">MFRVLPHALPRSTGTASYIHSLPHQPRTFRSFSSPFSCLSPFSSSSSSSSPLTSRFPRHSRSTHYLLPVAVAISVYVVAELSNLDFSLLHSSRSRGSSSSSSSSQAIFLTPTMSTSGSIAPGRPETLTKEEEARLKEFWNAALRVFGVGAPEDSESPSRTPAAVEEENGDSVAPHTSPDRRKKGTLGRLLSRKEKAGLPKKETAVAADAGADTVLDASDDKYGHTREFKAALASQTPAELRDAFWSMVKCDDPDALLLRFLRARKWDVDKALVMMVATMNWRSKEMDVQAVVGKGEGGAAAEKDNDFMMQLRLGKSYLHGLDKEGRPICFVRVRLHKQGEQSEESIERYTVYIMETARLMLQPPVDTAAVVFDMTGFSMANMDYAPVKYLIKCFEAHYPESLGICLVHKAPWLFSGIWTVIRGWLDPVVASKIHFTKTTEDMEAFIPRENIPKELGGSEDWTYTYVEPIADENAPLEDGARRNALQSARGDQIRGYETATRAWITGGEAGENAAAERKAIAKKLATGYWEMDRYLRARTVYDRTGVLSPNGKVDFYDYRKKPGAVETSEDDID</sequence>
<evidence type="ECO:0000256" key="1">
    <source>
        <dbReference type="SAM" id="MobiDB-lite"/>
    </source>
</evidence>
<dbReference type="InterPro" id="IPR036865">
    <property type="entry name" value="CRAL-TRIO_dom_sf"/>
</dbReference>
<protein>
    <recommendedName>
        <fullName evidence="2">CRAL-TRIO domain-containing protein</fullName>
    </recommendedName>
</protein>
<proteinExistence type="predicted"/>
<name>A0A292PUC0_9PEZI</name>
<dbReference type="InterPro" id="IPR001251">
    <property type="entry name" value="CRAL-TRIO_dom"/>
</dbReference>
<dbReference type="InterPro" id="IPR011074">
    <property type="entry name" value="CRAL/TRIO_N_dom"/>
</dbReference>
<dbReference type="SUPFAM" id="SSF52087">
    <property type="entry name" value="CRAL/TRIO domain"/>
    <property type="match status" value="1"/>
</dbReference>
<evidence type="ECO:0000313" key="3">
    <source>
        <dbReference type="EMBL" id="CUS10391.1"/>
    </source>
</evidence>
<evidence type="ECO:0000313" key="4">
    <source>
        <dbReference type="Proteomes" id="UP001412239"/>
    </source>
</evidence>
<dbReference type="PANTHER" id="PTHR46590">
    <property type="entry name" value="PHOSPHATIDYLINOSITOL TRANSFER PROTEIN CSR1-RELATED"/>
    <property type="match status" value="1"/>
</dbReference>
<dbReference type="Pfam" id="PF03765">
    <property type="entry name" value="CRAL_TRIO_N"/>
    <property type="match status" value="1"/>
</dbReference>
<dbReference type="PANTHER" id="PTHR46590:SF1">
    <property type="entry name" value="PHOSPHATIDYLINOSITOL TRANSFER PROTEIN CSR1"/>
    <property type="match status" value="1"/>
</dbReference>
<dbReference type="SMART" id="SM01100">
    <property type="entry name" value="CRAL_TRIO_N"/>
    <property type="match status" value="1"/>
</dbReference>
<dbReference type="Gene3D" id="3.40.525.10">
    <property type="entry name" value="CRAL-TRIO lipid binding domain"/>
    <property type="match status" value="1"/>
</dbReference>
<dbReference type="SUPFAM" id="SSF46938">
    <property type="entry name" value="CRAL/TRIO N-terminal domain"/>
    <property type="match status" value="1"/>
</dbReference>
<dbReference type="CDD" id="cd00170">
    <property type="entry name" value="SEC14"/>
    <property type="match status" value="1"/>
</dbReference>
<dbReference type="PROSITE" id="PS50191">
    <property type="entry name" value="CRAL_TRIO"/>
    <property type="match status" value="1"/>
</dbReference>
<feature type="domain" description="CRAL-TRIO" evidence="2">
    <location>
        <begin position="318"/>
        <end position="463"/>
    </location>
</feature>
<dbReference type="Proteomes" id="UP001412239">
    <property type="component" value="Unassembled WGS sequence"/>
</dbReference>
<feature type="compositionally biased region" description="Basic and acidic residues" evidence="1">
    <location>
        <begin position="191"/>
        <end position="203"/>
    </location>
</feature>
<dbReference type="EMBL" id="LN891048">
    <property type="protein sequence ID" value="CUS10391.1"/>
    <property type="molecule type" value="Genomic_DNA"/>
</dbReference>
<gene>
    <name evidence="3" type="ORF">GSTUAT00005472001</name>
</gene>
<dbReference type="InterPro" id="IPR052432">
    <property type="entry name" value="PITP/CRAL-TRIO"/>
</dbReference>
<evidence type="ECO:0000259" key="2">
    <source>
        <dbReference type="PROSITE" id="PS50191"/>
    </source>
</evidence>
<dbReference type="AlphaFoldDB" id="A0A292PUC0"/>
<keyword evidence="4" id="KW-1185">Reference proteome</keyword>
<dbReference type="Pfam" id="PF00650">
    <property type="entry name" value="CRAL_TRIO"/>
    <property type="match status" value="1"/>
</dbReference>
<reference evidence="3" key="1">
    <citation type="submission" date="2015-10" db="EMBL/GenBank/DDBJ databases">
        <authorList>
            <person name="Regsiter A."/>
            <person name="william w."/>
        </authorList>
    </citation>
    <scope>NUCLEOTIDE SEQUENCE</scope>
    <source>
        <strain evidence="3">Montdore</strain>
    </source>
</reference>
<dbReference type="SMART" id="SM00516">
    <property type="entry name" value="SEC14"/>
    <property type="match status" value="1"/>
</dbReference>